<dbReference type="AlphaFoldDB" id="A0A3N4I8Q8"/>
<feature type="repeat" description="ANK" evidence="3">
    <location>
        <begin position="211"/>
        <end position="243"/>
    </location>
</feature>
<dbReference type="Pfam" id="PF12796">
    <property type="entry name" value="Ank_2"/>
    <property type="match status" value="1"/>
</dbReference>
<accession>A0A3N4I8Q8</accession>
<name>A0A3N4I8Q8_ASCIM</name>
<evidence type="ECO:0000256" key="2">
    <source>
        <dbReference type="ARBA" id="ARBA00023043"/>
    </source>
</evidence>
<protein>
    <submittedName>
        <fullName evidence="4">Ankyrin</fullName>
    </submittedName>
</protein>
<dbReference type="PANTHER" id="PTHR24189">
    <property type="entry name" value="MYOTROPHIN"/>
    <property type="match status" value="1"/>
</dbReference>
<dbReference type="Gene3D" id="1.25.40.20">
    <property type="entry name" value="Ankyrin repeat-containing domain"/>
    <property type="match status" value="2"/>
</dbReference>
<keyword evidence="5" id="KW-1185">Reference proteome</keyword>
<dbReference type="OrthoDB" id="366390at2759"/>
<dbReference type="PROSITE" id="PS50088">
    <property type="entry name" value="ANK_REPEAT"/>
    <property type="match status" value="1"/>
</dbReference>
<dbReference type="STRING" id="1160509.A0A3N4I8Q8"/>
<dbReference type="Proteomes" id="UP000275078">
    <property type="component" value="Unassembled WGS sequence"/>
</dbReference>
<evidence type="ECO:0000313" key="5">
    <source>
        <dbReference type="Proteomes" id="UP000275078"/>
    </source>
</evidence>
<reference evidence="4 5" key="1">
    <citation type="journal article" date="2018" name="Nat. Ecol. Evol.">
        <title>Pezizomycetes genomes reveal the molecular basis of ectomycorrhizal truffle lifestyle.</title>
        <authorList>
            <person name="Murat C."/>
            <person name="Payen T."/>
            <person name="Noel B."/>
            <person name="Kuo A."/>
            <person name="Morin E."/>
            <person name="Chen J."/>
            <person name="Kohler A."/>
            <person name="Krizsan K."/>
            <person name="Balestrini R."/>
            <person name="Da Silva C."/>
            <person name="Montanini B."/>
            <person name="Hainaut M."/>
            <person name="Levati E."/>
            <person name="Barry K.W."/>
            <person name="Belfiori B."/>
            <person name="Cichocki N."/>
            <person name="Clum A."/>
            <person name="Dockter R.B."/>
            <person name="Fauchery L."/>
            <person name="Guy J."/>
            <person name="Iotti M."/>
            <person name="Le Tacon F."/>
            <person name="Lindquist E.A."/>
            <person name="Lipzen A."/>
            <person name="Malagnac F."/>
            <person name="Mello A."/>
            <person name="Molinier V."/>
            <person name="Miyauchi S."/>
            <person name="Poulain J."/>
            <person name="Riccioni C."/>
            <person name="Rubini A."/>
            <person name="Sitrit Y."/>
            <person name="Splivallo R."/>
            <person name="Traeger S."/>
            <person name="Wang M."/>
            <person name="Zifcakova L."/>
            <person name="Wipf D."/>
            <person name="Zambonelli A."/>
            <person name="Paolocci F."/>
            <person name="Nowrousian M."/>
            <person name="Ottonello S."/>
            <person name="Baldrian P."/>
            <person name="Spatafora J.W."/>
            <person name="Henrissat B."/>
            <person name="Nagy L.G."/>
            <person name="Aury J.M."/>
            <person name="Wincker P."/>
            <person name="Grigoriev I.V."/>
            <person name="Bonfante P."/>
            <person name="Martin F.M."/>
        </authorList>
    </citation>
    <scope>NUCLEOTIDE SEQUENCE [LARGE SCALE GENOMIC DNA]</scope>
    <source>
        <strain evidence="4 5">RN42</strain>
    </source>
</reference>
<dbReference type="EMBL" id="ML119683">
    <property type="protein sequence ID" value="RPA81028.1"/>
    <property type="molecule type" value="Genomic_DNA"/>
</dbReference>
<dbReference type="PROSITE" id="PS50297">
    <property type="entry name" value="ANK_REP_REGION"/>
    <property type="match status" value="1"/>
</dbReference>
<evidence type="ECO:0000256" key="3">
    <source>
        <dbReference type="PROSITE-ProRule" id="PRU00023"/>
    </source>
</evidence>
<dbReference type="PRINTS" id="PR01415">
    <property type="entry name" value="ANKYRIN"/>
</dbReference>
<dbReference type="InterPro" id="IPR036770">
    <property type="entry name" value="Ankyrin_rpt-contain_sf"/>
</dbReference>
<keyword evidence="1" id="KW-0677">Repeat</keyword>
<evidence type="ECO:0000313" key="4">
    <source>
        <dbReference type="EMBL" id="RPA81028.1"/>
    </source>
</evidence>
<sequence length="513" mass="58249">MLSFNELPSDIHASISDVLSYAIADLDEDVQFGSLSLLHTSRGISELYGEAICRATAGAVIRRRNAYDELKSRQISNGPTSATNSSGYWNLFERMRAMKEEYLRLLGFITSVPVVWFMRISEHIGWQMEQNRIRSQYRLLDICLSKRKMTMARFLIRELSRAYDTNRRLADYFGLRPVRSALTSGDVDLAKLFLQLGFDLTGLRSGRRHEDDDTALHIATRNGHPDFVRFLIESGSEVNATNSVLDTPLHTTIIFRKGKTKDKIEILKLLQQAGAFILHNDPAQDPFGTKCRDSPLRVALTKNREAVQAAIRRNPMSMRLYSRGAIDFEEHQIYMAKALLELGAKPIGINFAEFCLQEWCQLDIDFDGGSTPEIIRLLLDAGADINQPYNYGKINSDQKLFGWTALHFAMLCRLDWDCPLPSHCRGLVRTLLEFGADPFLKDSLGYSPVMFAACAGKNVAVELCCNGDMELTRKWLEDEKFWLKETGGYGRQEVRAFVERKKWSLAGRLSSTR</sequence>
<dbReference type="SUPFAM" id="SSF48403">
    <property type="entry name" value="Ankyrin repeat"/>
    <property type="match status" value="1"/>
</dbReference>
<dbReference type="Pfam" id="PF00023">
    <property type="entry name" value="Ank"/>
    <property type="match status" value="1"/>
</dbReference>
<dbReference type="SMART" id="SM00248">
    <property type="entry name" value="ANK"/>
    <property type="match status" value="6"/>
</dbReference>
<keyword evidence="2 3" id="KW-0040">ANK repeat</keyword>
<dbReference type="InterPro" id="IPR050745">
    <property type="entry name" value="Multifunctional_regulatory"/>
</dbReference>
<gene>
    <name evidence="4" type="ORF">BJ508DRAFT_306974</name>
</gene>
<evidence type="ECO:0000256" key="1">
    <source>
        <dbReference type="ARBA" id="ARBA00022737"/>
    </source>
</evidence>
<proteinExistence type="predicted"/>
<dbReference type="PANTHER" id="PTHR24189:SF50">
    <property type="entry name" value="ANKYRIN REPEAT AND SOCS BOX PROTEIN 2"/>
    <property type="match status" value="1"/>
</dbReference>
<organism evidence="4 5">
    <name type="scientific">Ascobolus immersus RN42</name>
    <dbReference type="NCBI Taxonomy" id="1160509"/>
    <lineage>
        <taxon>Eukaryota</taxon>
        <taxon>Fungi</taxon>
        <taxon>Dikarya</taxon>
        <taxon>Ascomycota</taxon>
        <taxon>Pezizomycotina</taxon>
        <taxon>Pezizomycetes</taxon>
        <taxon>Pezizales</taxon>
        <taxon>Ascobolaceae</taxon>
        <taxon>Ascobolus</taxon>
    </lineage>
</organism>
<dbReference type="InterPro" id="IPR002110">
    <property type="entry name" value="Ankyrin_rpt"/>
</dbReference>